<keyword evidence="4 8" id="KW-0460">Magnesium</keyword>
<evidence type="ECO:0000256" key="3">
    <source>
        <dbReference type="ARBA" id="ARBA00022741"/>
    </source>
</evidence>
<evidence type="ECO:0000256" key="5">
    <source>
        <dbReference type="ARBA" id="ARBA00023134"/>
    </source>
</evidence>
<dbReference type="OrthoDB" id="9812272at2"/>
<protein>
    <recommendedName>
        <fullName evidence="6">GTPase HflX</fullName>
    </recommendedName>
    <alternativeName>
        <fullName evidence="6">GTP-binding protein HflX</fullName>
    </alternativeName>
</protein>
<dbReference type="FunFam" id="3.40.50.11060:FF:000001">
    <property type="entry name" value="GTPase HflX"/>
    <property type="match status" value="1"/>
</dbReference>
<dbReference type="Pfam" id="PF13167">
    <property type="entry name" value="GTP-bdg_N"/>
    <property type="match status" value="1"/>
</dbReference>
<name>A0A6N1ANA6_9PROT</name>
<dbReference type="Gene3D" id="3.40.50.300">
    <property type="entry name" value="P-loop containing nucleotide triphosphate hydrolases"/>
    <property type="match status" value="1"/>
</dbReference>
<evidence type="ECO:0000313" key="11">
    <source>
        <dbReference type="Proteomes" id="UP000509702"/>
    </source>
</evidence>
<gene>
    <name evidence="6 10" type="primary">hflX</name>
    <name evidence="10" type="ORF">HUE56_17045</name>
</gene>
<evidence type="ECO:0000313" key="10">
    <source>
        <dbReference type="EMBL" id="QKS53201.1"/>
    </source>
</evidence>
<comment type="subunit">
    <text evidence="6">Monomer. Associates with the 50S ribosomal subunit.</text>
</comment>
<feature type="binding site" evidence="8">
    <location>
        <position position="226"/>
    </location>
    <ligand>
        <name>Mg(2+)</name>
        <dbReference type="ChEBI" id="CHEBI:18420"/>
    </ligand>
</feature>
<dbReference type="InterPro" id="IPR045498">
    <property type="entry name" value="HflX_C"/>
</dbReference>
<keyword evidence="3 6" id="KW-0547">Nucleotide-binding</keyword>
<evidence type="ECO:0000256" key="6">
    <source>
        <dbReference type="HAMAP-Rule" id="MF_00900"/>
    </source>
</evidence>
<dbReference type="GO" id="GO:0003924">
    <property type="term" value="F:GTPase activity"/>
    <property type="evidence" value="ECO:0007669"/>
    <property type="project" value="UniProtKB-UniRule"/>
</dbReference>
<sequence length="430" mass="47600">MVHPVLRSEADGDMRPPESRLEEAVGLAQAIQLDVVHAECAKVNRPQPSTLLGSGTVEQLAQVVEESEATLVILDHALSPVQQRNLERSLKAKVIDRTGLILEIFGARARTREGMLQVELASLTYQKSRLVRSWTHLERQRGGFGFLGGPGESQLELDRRLIGDRIIKIKKELEEVRRTRGLHRKARAKVPYPVVALVGYTNAGKSTLFNRLANADVFAQNLLFATLDPTMRQVTLPSGRKVILSDTVGFISDLPHGLVAAFRATLEEVDAADIILHVRDIAHIDSEAQKADVHEVLSDMGIDPETDDRVIEVLNKIDALDEESRAAVLAQTGRNPRAVAVSALSGEGIDDLDRLLDQRMNVNRQVVDLSVDLGDGAALAWLYARSEVLDRRDDEEHAHLQVSIDPVDLARFEKRFQPAEQPTEQVQSQP</sequence>
<dbReference type="Pfam" id="PF16360">
    <property type="entry name" value="GTP-bdg_M"/>
    <property type="match status" value="1"/>
</dbReference>
<feature type="domain" description="Hflx-type G" evidence="9">
    <location>
        <begin position="193"/>
        <end position="364"/>
    </location>
</feature>
<dbReference type="PIRSF" id="PIRSF006809">
    <property type="entry name" value="GTP-binding_hflX_prd"/>
    <property type="match status" value="1"/>
</dbReference>
<dbReference type="InterPro" id="IPR030394">
    <property type="entry name" value="G_HFLX_dom"/>
</dbReference>
<comment type="similarity">
    <text evidence="6">Belongs to the TRAFAC class OBG-HflX-like GTPase superfamily. HflX GTPase family.</text>
</comment>
<feature type="binding site" evidence="8">
    <location>
        <position position="206"/>
    </location>
    <ligand>
        <name>Mg(2+)</name>
        <dbReference type="ChEBI" id="CHEBI:18420"/>
    </ligand>
</feature>
<keyword evidence="1 6" id="KW-0963">Cytoplasm</keyword>
<dbReference type="KEGG" id="aoz:HUE56_17045"/>
<dbReference type="FunFam" id="3.40.50.300:FF:000886">
    <property type="entry name" value="Putative GTP-binding protein 6"/>
    <property type="match status" value="1"/>
</dbReference>
<dbReference type="EMBL" id="CP054619">
    <property type="protein sequence ID" value="QKS53201.1"/>
    <property type="molecule type" value="Genomic_DNA"/>
</dbReference>
<dbReference type="Gene3D" id="6.10.250.2860">
    <property type="match status" value="1"/>
</dbReference>
<dbReference type="PANTHER" id="PTHR10229:SF0">
    <property type="entry name" value="GTP-BINDING PROTEIN 6-RELATED"/>
    <property type="match status" value="1"/>
</dbReference>
<feature type="binding site" evidence="7">
    <location>
        <begin position="315"/>
        <end position="318"/>
    </location>
    <ligand>
        <name>GTP</name>
        <dbReference type="ChEBI" id="CHEBI:37565"/>
    </ligand>
</feature>
<dbReference type="SUPFAM" id="SSF52540">
    <property type="entry name" value="P-loop containing nucleoside triphosphate hydrolases"/>
    <property type="match status" value="1"/>
</dbReference>
<keyword evidence="5 6" id="KW-0342">GTP-binding</keyword>
<evidence type="ECO:0000256" key="1">
    <source>
        <dbReference type="ARBA" id="ARBA00022490"/>
    </source>
</evidence>
<dbReference type="InterPro" id="IPR032305">
    <property type="entry name" value="GTP-bd_M"/>
</dbReference>
<dbReference type="InterPro" id="IPR025121">
    <property type="entry name" value="GTPase_HflX_N"/>
</dbReference>
<evidence type="ECO:0000256" key="2">
    <source>
        <dbReference type="ARBA" id="ARBA00022723"/>
    </source>
</evidence>
<organism evidence="10 11">
    <name type="scientific">Azospirillum oryzae</name>
    <dbReference type="NCBI Taxonomy" id="286727"/>
    <lineage>
        <taxon>Bacteria</taxon>
        <taxon>Pseudomonadati</taxon>
        <taxon>Pseudomonadota</taxon>
        <taxon>Alphaproteobacteria</taxon>
        <taxon>Rhodospirillales</taxon>
        <taxon>Azospirillaceae</taxon>
        <taxon>Azospirillum</taxon>
    </lineage>
</organism>
<dbReference type="GO" id="GO:0046872">
    <property type="term" value="F:metal ion binding"/>
    <property type="evidence" value="ECO:0007669"/>
    <property type="project" value="UniProtKB-KW"/>
</dbReference>
<accession>A0A6N1ANA6</accession>
<evidence type="ECO:0000256" key="7">
    <source>
        <dbReference type="PIRSR" id="PIRSR006809-1"/>
    </source>
</evidence>
<evidence type="ECO:0000259" key="9">
    <source>
        <dbReference type="PROSITE" id="PS51705"/>
    </source>
</evidence>
<feature type="binding site" evidence="7">
    <location>
        <begin position="224"/>
        <end position="228"/>
    </location>
    <ligand>
        <name>GTP</name>
        <dbReference type="ChEBI" id="CHEBI:37565"/>
    </ligand>
</feature>
<evidence type="ECO:0000256" key="4">
    <source>
        <dbReference type="ARBA" id="ARBA00022842"/>
    </source>
</evidence>
<dbReference type="GO" id="GO:0043022">
    <property type="term" value="F:ribosome binding"/>
    <property type="evidence" value="ECO:0007669"/>
    <property type="project" value="TreeGrafter"/>
</dbReference>
<dbReference type="InterPro" id="IPR027417">
    <property type="entry name" value="P-loop_NTPase"/>
</dbReference>
<dbReference type="InterPro" id="IPR016496">
    <property type="entry name" value="GTPase_HflX"/>
</dbReference>
<proteinExistence type="inferred from homology"/>
<dbReference type="HAMAP" id="MF_00900">
    <property type="entry name" value="GTPase_HflX"/>
    <property type="match status" value="1"/>
</dbReference>
<dbReference type="Gene3D" id="3.40.50.11060">
    <property type="entry name" value="GTPase HflX, N-terminal domain"/>
    <property type="match status" value="1"/>
</dbReference>
<evidence type="ECO:0000256" key="8">
    <source>
        <dbReference type="PIRSR" id="PIRSR006809-2"/>
    </source>
</evidence>
<comment type="subcellular location">
    <subcellularLocation>
        <location evidence="6">Cytoplasm</location>
    </subcellularLocation>
    <text evidence="6">May associate with membranes.</text>
</comment>
<dbReference type="Proteomes" id="UP000509702">
    <property type="component" value="Chromosome"/>
</dbReference>
<dbReference type="NCBIfam" id="TIGR03156">
    <property type="entry name" value="GTP_HflX"/>
    <property type="match status" value="1"/>
</dbReference>
<dbReference type="InterPro" id="IPR006073">
    <property type="entry name" value="GTP-bd"/>
</dbReference>
<dbReference type="InterPro" id="IPR042108">
    <property type="entry name" value="GTPase_HflX_N_sf"/>
</dbReference>
<keyword evidence="11" id="KW-1185">Reference proteome</keyword>
<reference evidence="10 11" key="1">
    <citation type="submission" date="2020-06" db="EMBL/GenBank/DDBJ databases">
        <title>Complete genome of Azosprillum oryzae KACC14407.</title>
        <authorList>
            <person name="Kim M."/>
            <person name="Park Y.-J."/>
            <person name="Shin J.-H."/>
        </authorList>
    </citation>
    <scope>NUCLEOTIDE SEQUENCE [LARGE SCALE GENOMIC DNA]</scope>
    <source>
        <strain evidence="10 11">KACC 14407</strain>
    </source>
</reference>
<comment type="cofactor">
    <cofactor evidence="8">
        <name>Mg(2+)</name>
        <dbReference type="ChEBI" id="CHEBI:18420"/>
    </cofactor>
</comment>
<dbReference type="AlphaFoldDB" id="A0A6N1ANA6"/>
<dbReference type="Pfam" id="PF01926">
    <property type="entry name" value="MMR_HSR1"/>
    <property type="match status" value="1"/>
</dbReference>
<dbReference type="GO" id="GO:0005737">
    <property type="term" value="C:cytoplasm"/>
    <property type="evidence" value="ECO:0007669"/>
    <property type="project" value="UniProtKB-SubCell"/>
</dbReference>
<dbReference type="CDD" id="cd01878">
    <property type="entry name" value="HflX"/>
    <property type="match status" value="1"/>
</dbReference>
<dbReference type="PROSITE" id="PS51705">
    <property type="entry name" value="G_HFLX"/>
    <property type="match status" value="1"/>
</dbReference>
<dbReference type="RefSeq" id="WP_149197643.1">
    <property type="nucleotide sequence ID" value="NZ_BSOV01000060.1"/>
</dbReference>
<feature type="binding site" evidence="7">
    <location>
        <begin position="246"/>
        <end position="249"/>
    </location>
    <ligand>
        <name>GTP</name>
        <dbReference type="ChEBI" id="CHEBI:37565"/>
    </ligand>
</feature>
<feature type="binding site" evidence="7">
    <location>
        <begin position="199"/>
        <end position="206"/>
    </location>
    <ligand>
        <name>GTP</name>
        <dbReference type="ChEBI" id="CHEBI:37565"/>
    </ligand>
</feature>
<comment type="function">
    <text evidence="6">GTPase that associates with the 50S ribosomal subunit and may have a role during protein synthesis or ribosome biogenesis.</text>
</comment>
<keyword evidence="2 8" id="KW-0479">Metal-binding</keyword>
<feature type="binding site" evidence="7">
    <location>
        <begin position="342"/>
        <end position="344"/>
    </location>
    <ligand>
        <name>GTP</name>
        <dbReference type="ChEBI" id="CHEBI:37565"/>
    </ligand>
</feature>
<dbReference type="Pfam" id="PF19275">
    <property type="entry name" value="HflX_C"/>
    <property type="match status" value="1"/>
</dbReference>
<dbReference type="PANTHER" id="PTHR10229">
    <property type="entry name" value="GTP-BINDING PROTEIN HFLX"/>
    <property type="match status" value="1"/>
</dbReference>
<dbReference type="PRINTS" id="PR00326">
    <property type="entry name" value="GTP1OBG"/>
</dbReference>
<dbReference type="GO" id="GO:0005525">
    <property type="term" value="F:GTP binding"/>
    <property type="evidence" value="ECO:0007669"/>
    <property type="project" value="UniProtKB-UniRule"/>
</dbReference>